<keyword evidence="6" id="KW-0206">Cytoskeleton</keyword>
<dbReference type="Proteomes" id="UP000694569">
    <property type="component" value="Unplaced"/>
</dbReference>
<reference evidence="11" key="1">
    <citation type="submission" date="2025-08" db="UniProtKB">
        <authorList>
            <consortium name="Ensembl"/>
        </authorList>
    </citation>
    <scope>IDENTIFICATION</scope>
</reference>
<dbReference type="InterPro" id="IPR008954">
    <property type="entry name" value="Moesin_tail_sf"/>
</dbReference>
<dbReference type="Pfam" id="PF20491">
    <property type="entry name" value="Ermin"/>
    <property type="match status" value="1"/>
</dbReference>
<evidence type="ECO:0000256" key="1">
    <source>
        <dbReference type="ARBA" id="ARBA00004245"/>
    </source>
</evidence>
<proteinExistence type="predicted"/>
<dbReference type="GO" id="GO:0070062">
    <property type="term" value="C:extracellular exosome"/>
    <property type="evidence" value="ECO:0007669"/>
    <property type="project" value="TreeGrafter"/>
</dbReference>
<dbReference type="GO" id="GO:0033269">
    <property type="term" value="C:internode region of axon"/>
    <property type="evidence" value="ECO:0007669"/>
    <property type="project" value="TreeGrafter"/>
</dbReference>
<keyword evidence="12" id="KW-1185">Reference proteome</keyword>
<dbReference type="GO" id="GO:0043025">
    <property type="term" value="C:neuronal cell body"/>
    <property type="evidence" value="ECO:0007669"/>
    <property type="project" value="TreeGrafter"/>
</dbReference>
<dbReference type="Gene3D" id="6.10.360.10">
    <property type="match status" value="1"/>
</dbReference>
<dbReference type="Ensembl" id="ENSLLET00000030741.1">
    <property type="protein sequence ID" value="ENSLLEP00000029599.1"/>
    <property type="gene ID" value="ENSLLEG00000018763.1"/>
</dbReference>
<keyword evidence="4" id="KW-0597">Phosphoprotein</keyword>
<evidence type="ECO:0000313" key="12">
    <source>
        <dbReference type="Proteomes" id="UP000694569"/>
    </source>
</evidence>
<dbReference type="AlphaFoldDB" id="A0A8C5PYV7"/>
<evidence type="ECO:0000256" key="5">
    <source>
        <dbReference type="ARBA" id="ARBA00023203"/>
    </source>
</evidence>
<evidence type="ECO:0000313" key="11">
    <source>
        <dbReference type="Ensembl" id="ENSLLEP00000029599.1"/>
    </source>
</evidence>
<dbReference type="GO" id="GO:0001763">
    <property type="term" value="P:morphogenesis of a branching structure"/>
    <property type="evidence" value="ECO:0007669"/>
    <property type="project" value="TreeGrafter"/>
</dbReference>
<dbReference type="GO" id="GO:0033270">
    <property type="term" value="C:paranode region of axon"/>
    <property type="evidence" value="ECO:0007669"/>
    <property type="project" value="TreeGrafter"/>
</dbReference>
<evidence type="ECO:0000256" key="10">
    <source>
        <dbReference type="SAM" id="MobiDB-lite"/>
    </source>
</evidence>
<dbReference type="GO" id="GO:0005938">
    <property type="term" value="C:cell cortex"/>
    <property type="evidence" value="ECO:0007669"/>
    <property type="project" value="TreeGrafter"/>
</dbReference>
<accession>A0A8C5PYV7</accession>
<comment type="subunit">
    <text evidence="2">Binds actin.</text>
</comment>
<reference evidence="11" key="2">
    <citation type="submission" date="2025-09" db="UniProtKB">
        <authorList>
            <consortium name="Ensembl"/>
        </authorList>
    </citation>
    <scope>IDENTIFICATION</scope>
</reference>
<sequence length="175" mass="20356">MFLFHFISYSFHKNDCVCNFEMMKQEMKNQKNRVKNHRIYGLDLEPMDGCKPQDAVEDKPCGVAGADGLLSSEDNKCLSEQYEEETLVIHEEEDIMSFESDKENGEEYLSDENELKKSVSPSGGHFESNREQPGTEGRPEISRHSYSRYDTVSYRKIRKGNTKQRIDEFESMMNL</sequence>
<dbReference type="GO" id="GO:0030175">
    <property type="term" value="C:filopodium"/>
    <property type="evidence" value="ECO:0007669"/>
    <property type="project" value="TreeGrafter"/>
</dbReference>
<evidence type="ECO:0000256" key="2">
    <source>
        <dbReference type="ARBA" id="ARBA00011216"/>
    </source>
</evidence>
<dbReference type="GO" id="GO:0005856">
    <property type="term" value="C:cytoskeleton"/>
    <property type="evidence" value="ECO:0007669"/>
    <property type="project" value="UniProtKB-SubCell"/>
</dbReference>
<evidence type="ECO:0000256" key="6">
    <source>
        <dbReference type="ARBA" id="ARBA00023212"/>
    </source>
</evidence>
<dbReference type="GO" id="GO:0008360">
    <property type="term" value="P:regulation of cell shape"/>
    <property type="evidence" value="ECO:0007669"/>
    <property type="project" value="InterPro"/>
</dbReference>
<dbReference type="SUPFAM" id="SSF48678">
    <property type="entry name" value="Moesin tail domain"/>
    <property type="match status" value="1"/>
</dbReference>
<dbReference type="PANTHER" id="PTHR47137:SF1">
    <property type="entry name" value="ERMIN"/>
    <property type="match status" value="1"/>
</dbReference>
<dbReference type="OrthoDB" id="9947518at2759"/>
<organism evidence="11 12">
    <name type="scientific">Leptobrachium leishanense</name>
    <name type="common">Leishan spiny toad</name>
    <dbReference type="NCBI Taxonomy" id="445787"/>
    <lineage>
        <taxon>Eukaryota</taxon>
        <taxon>Metazoa</taxon>
        <taxon>Chordata</taxon>
        <taxon>Craniata</taxon>
        <taxon>Vertebrata</taxon>
        <taxon>Euteleostomi</taxon>
        <taxon>Amphibia</taxon>
        <taxon>Batrachia</taxon>
        <taxon>Anura</taxon>
        <taxon>Pelobatoidea</taxon>
        <taxon>Megophryidae</taxon>
        <taxon>Leptobrachium</taxon>
    </lineage>
</organism>
<dbReference type="PANTHER" id="PTHR47137">
    <property type="entry name" value="ERMIN"/>
    <property type="match status" value="1"/>
</dbReference>
<name>A0A8C5PYV7_9ANUR</name>
<dbReference type="GO" id="GO:0043209">
    <property type="term" value="C:myelin sheath"/>
    <property type="evidence" value="ECO:0007669"/>
    <property type="project" value="TreeGrafter"/>
</dbReference>
<comment type="function">
    <text evidence="7">Plays a role in cytoskeletal rearrangements during the late wrapping and/or compaction phases of myelinogenesis as well as in maintenance and stability of myelin sheath in the adult. May play an important role in late-stage oligodendroglia maturation, myelin/Ranvier node formation during CNS development, and in the maintenance and plasticity of related structures in the mature CNS.</text>
</comment>
<evidence type="ECO:0000256" key="4">
    <source>
        <dbReference type="ARBA" id="ARBA00022553"/>
    </source>
</evidence>
<evidence type="ECO:0000256" key="8">
    <source>
        <dbReference type="ARBA" id="ARBA00026168"/>
    </source>
</evidence>
<evidence type="ECO:0000256" key="7">
    <source>
        <dbReference type="ARBA" id="ARBA00025213"/>
    </source>
</evidence>
<dbReference type="GO" id="GO:0031344">
    <property type="term" value="P:regulation of cell projection organization"/>
    <property type="evidence" value="ECO:0007669"/>
    <property type="project" value="TreeGrafter"/>
</dbReference>
<protein>
    <recommendedName>
        <fullName evidence="8">Ermin</fullName>
    </recommendedName>
    <alternativeName>
        <fullName evidence="9">Juxtanodin</fullName>
    </alternativeName>
</protein>
<dbReference type="InterPro" id="IPR045346">
    <property type="entry name" value="Ermin"/>
</dbReference>
<feature type="region of interest" description="Disordered" evidence="10">
    <location>
        <begin position="99"/>
        <end position="147"/>
    </location>
</feature>
<evidence type="ECO:0000256" key="3">
    <source>
        <dbReference type="ARBA" id="ARBA00022490"/>
    </source>
</evidence>
<dbReference type="GO" id="GO:0051015">
    <property type="term" value="F:actin filament binding"/>
    <property type="evidence" value="ECO:0007669"/>
    <property type="project" value="InterPro"/>
</dbReference>
<dbReference type="GO" id="GO:0007015">
    <property type="term" value="P:actin filament organization"/>
    <property type="evidence" value="ECO:0007669"/>
    <property type="project" value="InterPro"/>
</dbReference>
<keyword evidence="3" id="KW-0963">Cytoplasm</keyword>
<keyword evidence="5" id="KW-0009">Actin-binding</keyword>
<dbReference type="GeneTree" id="ENSGT00940000170556"/>
<comment type="subcellular location">
    <subcellularLocation>
        <location evidence="1">Cytoplasm</location>
        <location evidence="1">Cytoskeleton</location>
    </subcellularLocation>
</comment>
<evidence type="ECO:0000256" key="9">
    <source>
        <dbReference type="ARBA" id="ARBA00031224"/>
    </source>
</evidence>